<evidence type="ECO:0000313" key="2">
    <source>
        <dbReference type="Proteomes" id="UP000766550"/>
    </source>
</evidence>
<reference evidence="1 2" key="1">
    <citation type="submission" date="2021-06" db="EMBL/GenBank/DDBJ databases">
        <title>New haloarchaea isolates fom saline soil.</title>
        <authorList>
            <person name="Duran-Viseras A."/>
            <person name="Sanchez-Porro C.S."/>
            <person name="Ventosa A."/>
        </authorList>
    </citation>
    <scope>NUCLEOTIDE SEQUENCE [LARGE SCALE GENOMIC DNA]</scope>
    <source>
        <strain evidence="1 2">JCM 183640</strain>
    </source>
</reference>
<accession>A0A8J7Y7S9</accession>
<dbReference type="EMBL" id="JAHQXF010000001">
    <property type="protein sequence ID" value="MBV0923626.1"/>
    <property type="molecule type" value="Genomic_DNA"/>
</dbReference>
<proteinExistence type="predicted"/>
<dbReference type="Proteomes" id="UP000766550">
    <property type="component" value="Unassembled WGS sequence"/>
</dbReference>
<dbReference type="OrthoDB" id="225423at2157"/>
<name>A0A8J7Y7S9_9EURY</name>
<keyword evidence="2" id="KW-1185">Reference proteome</keyword>
<dbReference type="RefSeq" id="WP_162316746.1">
    <property type="nucleotide sequence ID" value="NZ_JAHQXF010000001.1"/>
</dbReference>
<organism evidence="1 2">
    <name type="scientific">Haloarcula limicola</name>
    <dbReference type="NCBI Taxonomy" id="1429915"/>
    <lineage>
        <taxon>Archaea</taxon>
        <taxon>Methanobacteriati</taxon>
        <taxon>Methanobacteriota</taxon>
        <taxon>Stenosarchaea group</taxon>
        <taxon>Halobacteria</taxon>
        <taxon>Halobacteriales</taxon>
        <taxon>Haloarculaceae</taxon>
        <taxon>Haloarcula</taxon>
    </lineage>
</organism>
<evidence type="ECO:0008006" key="3">
    <source>
        <dbReference type="Google" id="ProtNLM"/>
    </source>
</evidence>
<protein>
    <recommendedName>
        <fullName evidence="3">ATP-grasp domain-containing protein</fullName>
    </recommendedName>
</protein>
<comment type="caution">
    <text evidence="1">The sequence shown here is derived from an EMBL/GenBank/DDBJ whole genome shotgun (WGS) entry which is preliminary data.</text>
</comment>
<evidence type="ECO:0000313" key="1">
    <source>
        <dbReference type="EMBL" id="MBV0923626.1"/>
    </source>
</evidence>
<dbReference type="AlphaFoldDB" id="A0A8J7Y7S9"/>
<sequence>MDTIGFVCEPDHAAFGPVAERLAARGFDVEFRRPADPISPGEVAGLSALVNGVLHPEAFAALRFADRVGVPTWNGFAATTALSARLVSLDALSAVGCRVPEVRFDGPSEGYVAGRRYAWTGGASLGEADFHVEDVRDGPVDHRYYAVDDGRETHMRALKIRTSISGTDSLVESTEVDIMLAARVRELQDRFGARAVAVDFTRGEDGEFYALGATPVPSFAGAEMERRIADSVASLTTLGA</sequence>
<gene>
    <name evidence="1" type="ORF">KTS45_05370</name>
</gene>